<dbReference type="Pfam" id="PF20146">
    <property type="entry name" value="NRF"/>
    <property type="match status" value="1"/>
</dbReference>
<feature type="transmembrane region" description="Helical" evidence="1">
    <location>
        <begin position="513"/>
        <end position="533"/>
    </location>
</feature>
<feature type="transmembrane region" description="Helical" evidence="1">
    <location>
        <begin position="600"/>
        <end position="619"/>
    </location>
</feature>
<evidence type="ECO:0000259" key="2">
    <source>
        <dbReference type="PROSITE" id="PS50191"/>
    </source>
</evidence>
<feature type="transmembrane region" description="Helical" evidence="1">
    <location>
        <begin position="736"/>
        <end position="754"/>
    </location>
</feature>
<evidence type="ECO:0000313" key="4">
    <source>
        <dbReference type="Proteomes" id="UP000327044"/>
    </source>
</evidence>
<dbReference type="InterPro" id="IPR006621">
    <property type="entry name" value="Nose-resist-to-fluoxetine_N"/>
</dbReference>
<evidence type="ECO:0000313" key="3">
    <source>
        <dbReference type="EMBL" id="KAB0790279.1"/>
    </source>
</evidence>
<dbReference type="EMBL" id="VVIM01001566">
    <property type="protein sequence ID" value="KAB0790279.1"/>
    <property type="molecule type" value="Genomic_DNA"/>
</dbReference>
<dbReference type="Pfam" id="PF01757">
    <property type="entry name" value="Acyl_transf_3"/>
    <property type="match status" value="1"/>
</dbReference>
<feature type="transmembrane region" description="Helical" evidence="1">
    <location>
        <begin position="424"/>
        <end position="446"/>
    </location>
</feature>
<gene>
    <name evidence="3" type="ORF">PPYR_15379</name>
</gene>
<comment type="caution">
    <text evidence="3">The sequence shown here is derived from an EMBL/GenBank/DDBJ whole genome shotgun (WGS) entry which is preliminary data.</text>
</comment>
<reference evidence="3 4" key="1">
    <citation type="journal article" date="2018" name="Elife">
        <title>Firefly genomes illuminate parallel origins of bioluminescence in beetles.</title>
        <authorList>
            <person name="Fallon T.R."/>
            <person name="Lower S.E."/>
            <person name="Chang C.H."/>
            <person name="Bessho-Uehara M."/>
            <person name="Martin G.J."/>
            <person name="Bewick A.J."/>
            <person name="Behringer M."/>
            <person name="Debat H.J."/>
            <person name="Wong I."/>
            <person name="Day J.C."/>
            <person name="Suvorov A."/>
            <person name="Silva C.J."/>
            <person name="Stanger-Hall K.F."/>
            <person name="Hall D.W."/>
            <person name="Schmitz R.J."/>
            <person name="Nelson D.R."/>
            <person name="Lewis S.M."/>
            <person name="Shigenobu S."/>
            <person name="Bybee S.M."/>
            <person name="Larracuente A.M."/>
            <person name="Oba Y."/>
            <person name="Weng J.K."/>
        </authorList>
    </citation>
    <scope>NUCLEOTIDE SEQUENCE [LARGE SCALE GENOMIC DNA]</scope>
    <source>
        <strain evidence="3">1611_PpyrPB1</strain>
        <tissue evidence="3">Whole body</tissue>
    </source>
</reference>
<feature type="transmembrane region" description="Helical" evidence="1">
    <location>
        <begin position="675"/>
        <end position="692"/>
    </location>
</feature>
<dbReference type="CDD" id="cd00170">
    <property type="entry name" value="SEC14"/>
    <property type="match status" value="1"/>
</dbReference>
<dbReference type="InterPro" id="IPR052728">
    <property type="entry name" value="O2_lipid_transport_reg"/>
</dbReference>
<dbReference type="SUPFAM" id="SSF46938">
    <property type="entry name" value="CRAL/TRIO N-terminal domain"/>
    <property type="match status" value="1"/>
</dbReference>
<protein>
    <recommendedName>
        <fullName evidence="2">CRAL-TRIO domain-containing protein</fullName>
    </recommendedName>
</protein>
<feature type="transmembrane region" description="Helical" evidence="1">
    <location>
        <begin position="712"/>
        <end position="729"/>
    </location>
</feature>
<feature type="transmembrane region" description="Helical" evidence="1">
    <location>
        <begin position="367"/>
        <end position="392"/>
    </location>
</feature>
<dbReference type="PRINTS" id="PR00180">
    <property type="entry name" value="CRETINALDHBP"/>
</dbReference>
<evidence type="ECO:0000256" key="1">
    <source>
        <dbReference type="SAM" id="Phobius"/>
    </source>
</evidence>
<keyword evidence="1" id="KW-1133">Transmembrane helix</keyword>
<dbReference type="InterPro" id="IPR036273">
    <property type="entry name" value="CRAL/TRIO_N_dom_sf"/>
</dbReference>
<dbReference type="Proteomes" id="UP000327044">
    <property type="component" value="Unassembled WGS sequence"/>
</dbReference>
<dbReference type="PANTHER" id="PTHR11161:SF0">
    <property type="entry name" value="O-ACYLTRANSFERASE LIKE PROTEIN"/>
    <property type="match status" value="1"/>
</dbReference>
<accession>A0A5N3ZZ06</accession>
<keyword evidence="1" id="KW-0472">Membrane</keyword>
<dbReference type="PROSITE" id="PS50191">
    <property type="entry name" value="CRAL_TRIO"/>
    <property type="match status" value="1"/>
</dbReference>
<dbReference type="Pfam" id="PF00650">
    <property type="entry name" value="CRAL_TRIO"/>
    <property type="match status" value="1"/>
</dbReference>
<organism evidence="3 4">
    <name type="scientific">Photinus pyralis</name>
    <name type="common">Common eastern firefly</name>
    <name type="synonym">Lampyris pyralis</name>
    <dbReference type="NCBI Taxonomy" id="7054"/>
    <lineage>
        <taxon>Eukaryota</taxon>
        <taxon>Metazoa</taxon>
        <taxon>Ecdysozoa</taxon>
        <taxon>Arthropoda</taxon>
        <taxon>Hexapoda</taxon>
        <taxon>Insecta</taxon>
        <taxon>Pterygota</taxon>
        <taxon>Neoptera</taxon>
        <taxon>Endopterygota</taxon>
        <taxon>Coleoptera</taxon>
        <taxon>Polyphaga</taxon>
        <taxon>Elateriformia</taxon>
        <taxon>Elateroidea</taxon>
        <taxon>Lampyridae</taxon>
        <taxon>Lampyrinae</taxon>
        <taxon>Photinus</taxon>
    </lineage>
</organism>
<dbReference type="InterPro" id="IPR036865">
    <property type="entry name" value="CRAL-TRIO_dom_sf"/>
</dbReference>
<dbReference type="AlphaFoldDB" id="A0A5N3ZZ06"/>
<dbReference type="SMART" id="SM00516">
    <property type="entry name" value="SEC14"/>
    <property type="match status" value="1"/>
</dbReference>
<feature type="transmembrane region" description="Helical" evidence="1">
    <location>
        <begin position="639"/>
        <end position="663"/>
    </location>
</feature>
<keyword evidence="1" id="KW-0812">Transmembrane</keyword>
<dbReference type="InParanoid" id="A0A5N3ZZ06"/>
<dbReference type="SUPFAM" id="SSF52087">
    <property type="entry name" value="CRAL/TRIO domain"/>
    <property type="match status" value="1"/>
</dbReference>
<dbReference type="InterPro" id="IPR002656">
    <property type="entry name" value="Acyl_transf_3_dom"/>
</dbReference>
<dbReference type="InterPro" id="IPR001251">
    <property type="entry name" value="CRAL-TRIO_dom"/>
</dbReference>
<dbReference type="GO" id="GO:0016747">
    <property type="term" value="F:acyltransferase activity, transferring groups other than amino-acyl groups"/>
    <property type="evidence" value="ECO:0007669"/>
    <property type="project" value="InterPro"/>
</dbReference>
<dbReference type="Gene3D" id="3.40.525.10">
    <property type="entry name" value="CRAL-TRIO lipid binding domain"/>
    <property type="match status" value="1"/>
</dbReference>
<feature type="transmembrane region" description="Helical" evidence="1">
    <location>
        <begin position="475"/>
        <end position="493"/>
    </location>
</feature>
<feature type="transmembrane region" description="Helical" evidence="1">
    <location>
        <begin position="787"/>
        <end position="805"/>
    </location>
</feature>
<name>A0A5N3ZZ06_PHOPY</name>
<proteinExistence type="predicted"/>
<dbReference type="PANTHER" id="PTHR11161">
    <property type="entry name" value="O-ACYLTRANSFERASE"/>
    <property type="match status" value="1"/>
</dbReference>
<keyword evidence="4" id="KW-1185">Reference proteome</keyword>
<feature type="transmembrane region" description="Helical" evidence="1">
    <location>
        <begin position="573"/>
        <end position="593"/>
    </location>
</feature>
<feature type="domain" description="CRAL-TRIO" evidence="2">
    <location>
        <begin position="141"/>
        <end position="244"/>
    </location>
</feature>
<sequence length="883" mass="100198">MPFVYADVEKVYEKTEGLKREDVRHLREWMGKQPHLPQVTDLDIIFFLHSCYYSIERAKISIENYYTCLTASREVFGRKDPEEFRKCLQEAAYIPLPKLTPEGYQVLFCQILVSDPNSFSFNNHIKYVDGCMKSWFLERGPGEGVVIILNMDGFVLGHLLRIPLFSIKKLMFYFQDALPVRLKSVHVINTMPLIEKVLAVVKPFMTAELIKIVYFHTSNLETLDKFVPRALLPSDHGGDQKSVMELHVEFQRRTSNVSLISRSFSKSKRAGEPMSLNGWTSSQINTPHSALRGRSGVWKLTNRSTVDNATIRLGYNGMDNNKMEFGVCFPDSCSAPDLELTAKGIGLNMSLTEDTCQTKQTQSGITAGGYVILALACLLLLLIVASTIYELCFKADSHWALKSFSLWTNGKIIFRVSKPGASDISCLCGIRVVAMVMVILKHIFIFRHSRVARNSYYYSYWIHQPKNGPLMSLPFAADLFLQISGCLVAYNYLRRQLKRKEFNIPSYYIERYLRLTPAVLAVMLFIITWFGYIGSGPLWYQTKGAIEPCQTHWWSCLLYIQNYQSAMCIPQSWYLSVDFQLYVLSPLLLVPLARWRRETIAITAGVTLISIATAFVEAWTYKLCAENQCGEQTVFMKQFYTFLPARASSWLIGFLLGCFMFKVKEKEMGAMEKRTAIPLMVFALLVYVATIFGDNHVVISEYDRYENSFSLALLRPTMLLSVGCIVYLCEIGRGGIVASFLTNPVFVVVSRLTYTTYLVHYHVLEYHLDTARVGPHLSNYTLLVNDFAGVLLLSLLIGLVVSLAVEVPAQHFVMYDANGKLPAGAMEGNLIELGSFDECLRLVRTNNHGLTGKYCLGSLYVPNRYVSISPQLARVKENLFLLI</sequence>